<dbReference type="Proteomes" id="UP001374579">
    <property type="component" value="Unassembled WGS sequence"/>
</dbReference>
<dbReference type="Pfam" id="PF23489">
    <property type="entry name" value="V-ATPase_su_f"/>
    <property type="match status" value="1"/>
</dbReference>
<proteinExistence type="inferred from homology"/>
<keyword evidence="5 6" id="KW-0472">Membrane</keyword>
<dbReference type="GO" id="GO:0004521">
    <property type="term" value="F:RNA endonuclease activity"/>
    <property type="evidence" value="ECO:0007669"/>
    <property type="project" value="InterPro"/>
</dbReference>
<dbReference type="PANTHER" id="PTHR31733">
    <property type="entry name" value="RIBONUCLEASE KAPPA"/>
    <property type="match status" value="1"/>
</dbReference>
<dbReference type="AlphaFoldDB" id="A0AAN9B5A9"/>
<name>A0AAN9B5A9_9CAEN</name>
<protein>
    <submittedName>
        <fullName evidence="7">Uncharacterized protein</fullName>
    </submittedName>
</protein>
<organism evidence="7 8">
    <name type="scientific">Littorina saxatilis</name>
    <dbReference type="NCBI Taxonomy" id="31220"/>
    <lineage>
        <taxon>Eukaryota</taxon>
        <taxon>Metazoa</taxon>
        <taxon>Spiralia</taxon>
        <taxon>Lophotrochozoa</taxon>
        <taxon>Mollusca</taxon>
        <taxon>Gastropoda</taxon>
        <taxon>Caenogastropoda</taxon>
        <taxon>Littorinimorpha</taxon>
        <taxon>Littorinoidea</taxon>
        <taxon>Littorinidae</taxon>
        <taxon>Littorina</taxon>
    </lineage>
</organism>
<comment type="caution">
    <text evidence="7">The sequence shown here is derived from an EMBL/GenBank/DDBJ whole genome shotgun (WGS) entry which is preliminary data.</text>
</comment>
<gene>
    <name evidence="7" type="ORF">V1264_003693</name>
</gene>
<evidence type="ECO:0000256" key="4">
    <source>
        <dbReference type="ARBA" id="ARBA00022989"/>
    </source>
</evidence>
<dbReference type="InterPro" id="IPR056552">
    <property type="entry name" value="Ribonucl_Kappa"/>
</dbReference>
<accession>A0AAN9B5A9</accession>
<feature type="transmembrane region" description="Helical" evidence="6">
    <location>
        <begin position="12"/>
        <end position="34"/>
    </location>
</feature>
<keyword evidence="8" id="KW-1185">Reference proteome</keyword>
<feature type="transmembrane region" description="Helical" evidence="6">
    <location>
        <begin position="71"/>
        <end position="88"/>
    </location>
</feature>
<evidence type="ECO:0000256" key="1">
    <source>
        <dbReference type="ARBA" id="ARBA00004141"/>
    </source>
</evidence>
<evidence type="ECO:0000256" key="2">
    <source>
        <dbReference type="ARBA" id="ARBA00008458"/>
    </source>
</evidence>
<evidence type="ECO:0000256" key="3">
    <source>
        <dbReference type="ARBA" id="ARBA00022692"/>
    </source>
</evidence>
<dbReference type="EMBL" id="JBAMIC010000012">
    <property type="protein sequence ID" value="KAK7099570.1"/>
    <property type="molecule type" value="Genomic_DNA"/>
</dbReference>
<evidence type="ECO:0000256" key="5">
    <source>
        <dbReference type="ARBA" id="ARBA00023136"/>
    </source>
</evidence>
<keyword evidence="3 6" id="KW-0812">Transmembrane</keyword>
<sequence>MACPICGPLCSRYYMVLSVWAIVMLGLLGVFFWLRSPALFEDTPLKSNWEHHNYTLEYAKEKYEQNAMNCWIAAGIYVVLFVFSFIQYKMNNRSSYEMS</sequence>
<reference evidence="7 8" key="1">
    <citation type="submission" date="2024-02" db="EMBL/GenBank/DDBJ databases">
        <title>Chromosome-scale genome assembly of the rough periwinkle Littorina saxatilis.</title>
        <authorList>
            <person name="De Jode A."/>
            <person name="Faria R."/>
            <person name="Formenti G."/>
            <person name="Sims Y."/>
            <person name="Smith T.P."/>
            <person name="Tracey A."/>
            <person name="Wood J.M.D."/>
            <person name="Zagrodzka Z.B."/>
            <person name="Johannesson K."/>
            <person name="Butlin R.K."/>
            <person name="Leder E.H."/>
        </authorList>
    </citation>
    <scope>NUCLEOTIDE SEQUENCE [LARGE SCALE GENOMIC DNA]</scope>
    <source>
        <strain evidence="7">Snail1</strain>
        <tissue evidence="7">Muscle</tissue>
    </source>
</reference>
<comment type="similarity">
    <text evidence="2">Belongs to the RNase K family.</text>
</comment>
<evidence type="ECO:0000313" key="8">
    <source>
        <dbReference type="Proteomes" id="UP001374579"/>
    </source>
</evidence>
<dbReference type="GO" id="GO:0016020">
    <property type="term" value="C:membrane"/>
    <property type="evidence" value="ECO:0007669"/>
    <property type="project" value="UniProtKB-SubCell"/>
</dbReference>
<evidence type="ECO:0000256" key="6">
    <source>
        <dbReference type="SAM" id="Phobius"/>
    </source>
</evidence>
<dbReference type="InterPro" id="IPR026770">
    <property type="entry name" value="RNase_K"/>
</dbReference>
<evidence type="ECO:0000313" key="7">
    <source>
        <dbReference type="EMBL" id="KAK7099570.1"/>
    </source>
</evidence>
<comment type="subcellular location">
    <subcellularLocation>
        <location evidence="1">Membrane</location>
        <topology evidence="1">Multi-pass membrane protein</topology>
    </subcellularLocation>
</comment>
<keyword evidence="4 6" id="KW-1133">Transmembrane helix</keyword>